<feature type="chain" id="PRO_5022989782" evidence="1">
    <location>
        <begin position="38"/>
        <end position="321"/>
    </location>
</feature>
<dbReference type="PANTHER" id="PTHR12110">
    <property type="entry name" value="HYDROXYPYRUVATE ISOMERASE"/>
    <property type="match status" value="1"/>
</dbReference>
<keyword evidence="4" id="KW-1185">Reference proteome</keyword>
<keyword evidence="3" id="KW-0413">Isomerase</keyword>
<dbReference type="Proteomes" id="UP000319908">
    <property type="component" value="Unassembled WGS sequence"/>
</dbReference>
<dbReference type="AlphaFoldDB" id="A0A5C6BIE7"/>
<comment type="caution">
    <text evidence="3">The sequence shown here is derived from an EMBL/GenBank/DDBJ whole genome shotgun (WGS) entry which is preliminary data.</text>
</comment>
<proteinExistence type="predicted"/>
<dbReference type="Pfam" id="PF01261">
    <property type="entry name" value="AP_endonuc_2"/>
    <property type="match status" value="1"/>
</dbReference>
<sequence>MNRPESPPSLSRRQFSLASAAAVGSLAIQASSSPARAAELEATPFRLNYLLASSMYGHVYLGDILPEVAQTGATAIDLWPRPHGSQREQLDAIGEEKLIAMLGHYNVTVGCLSRFDLSAADRQGEMRRELKLAGRLGCPCVVTAGRGPKNLSGGELKSAVKQFVEDQKRNIDVAEANNVRLAIENHSNNLIDSPDSLKWLAEFAPSSGLAIALAPYHLPQDPALIAGLIESLGPSIALFYAWEHGMGSMKRLPKEQELTQMPGRGMLDFRPLLAALQKIQFSGWTEIFMHPVPRGIPILESEAKVTEEINVARAYLERLLR</sequence>
<dbReference type="Gene3D" id="3.20.20.150">
    <property type="entry name" value="Divalent-metal-dependent TIM barrel enzymes"/>
    <property type="match status" value="1"/>
</dbReference>
<gene>
    <name evidence="3" type="ORF">Poly21_50030</name>
</gene>
<reference evidence="3 4" key="1">
    <citation type="journal article" date="2020" name="Antonie Van Leeuwenhoek">
        <title>Rhodopirellula heiligendammensis sp. nov., Rhodopirellula pilleata sp. nov., and Rhodopirellula solitaria sp. nov. isolated from natural or artificial marine surfaces in Northern Germany and California, USA, and emended description of the genus Rhodopirellula.</title>
        <authorList>
            <person name="Kallscheuer N."/>
            <person name="Wiegand S."/>
            <person name="Jogler M."/>
            <person name="Boedeker C."/>
            <person name="Peeters S.H."/>
            <person name="Rast P."/>
            <person name="Heuer A."/>
            <person name="Jetten M.S.M."/>
            <person name="Rohde M."/>
            <person name="Jogler C."/>
        </authorList>
    </citation>
    <scope>NUCLEOTIDE SEQUENCE [LARGE SCALE GENOMIC DNA]</scope>
    <source>
        <strain evidence="3 4">Poly21</strain>
    </source>
</reference>
<dbReference type="InterPro" id="IPR050312">
    <property type="entry name" value="IolE/XylAMocC-like"/>
</dbReference>
<feature type="domain" description="Xylose isomerase-like TIM barrel" evidence="2">
    <location>
        <begin position="67"/>
        <end position="309"/>
    </location>
</feature>
<evidence type="ECO:0000256" key="1">
    <source>
        <dbReference type="SAM" id="SignalP"/>
    </source>
</evidence>
<dbReference type="SUPFAM" id="SSF51658">
    <property type="entry name" value="Xylose isomerase-like"/>
    <property type="match status" value="1"/>
</dbReference>
<dbReference type="InterPro" id="IPR013022">
    <property type="entry name" value="Xyl_isomerase-like_TIM-brl"/>
</dbReference>
<dbReference type="InterPro" id="IPR036237">
    <property type="entry name" value="Xyl_isomerase-like_sf"/>
</dbReference>
<organism evidence="3 4">
    <name type="scientific">Allorhodopirellula heiligendammensis</name>
    <dbReference type="NCBI Taxonomy" id="2714739"/>
    <lineage>
        <taxon>Bacteria</taxon>
        <taxon>Pseudomonadati</taxon>
        <taxon>Planctomycetota</taxon>
        <taxon>Planctomycetia</taxon>
        <taxon>Pirellulales</taxon>
        <taxon>Pirellulaceae</taxon>
        <taxon>Allorhodopirellula</taxon>
    </lineage>
</organism>
<keyword evidence="1" id="KW-0732">Signal</keyword>
<dbReference type="InterPro" id="IPR006311">
    <property type="entry name" value="TAT_signal"/>
</dbReference>
<protein>
    <submittedName>
        <fullName evidence="3">Xylose isomerase-like TIM barrel</fullName>
    </submittedName>
</protein>
<evidence type="ECO:0000259" key="2">
    <source>
        <dbReference type="Pfam" id="PF01261"/>
    </source>
</evidence>
<feature type="signal peptide" evidence="1">
    <location>
        <begin position="1"/>
        <end position="37"/>
    </location>
</feature>
<dbReference type="PROSITE" id="PS51318">
    <property type="entry name" value="TAT"/>
    <property type="match status" value="1"/>
</dbReference>
<dbReference type="OrthoDB" id="244362at2"/>
<dbReference type="GO" id="GO:0016853">
    <property type="term" value="F:isomerase activity"/>
    <property type="evidence" value="ECO:0007669"/>
    <property type="project" value="UniProtKB-KW"/>
</dbReference>
<evidence type="ECO:0000313" key="4">
    <source>
        <dbReference type="Proteomes" id="UP000319908"/>
    </source>
</evidence>
<name>A0A5C6BIE7_9BACT</name>
<evidence type="ECO:0000313" key="3">
    <source>
        <dbReference type="EMBL" id="TWU11096.1"/>
    </source>
</evidence>
<dbReference type="EMBL" id="SJPU01000003">
    <property type="protein sequence ID" value="TWU11096.1"/>
    <property type="molecule type" value="Genomic_DNA"/>
</dbReference>
<dbReference type="RefSeq" id="WP_146409407.1">
    <property type="nucleotide sequence ID" value="NZ_SJPU01000003.1"/>
</dbReference>
<accession>A0A5C6BIE7</accession>